<evidence type="ECO:0000313" key="2">
    <source>
        <dbReference type="Proteomes" id="UP000320078"/>
    </source>
</evidence>
<organism evidence="1 2">
    <name type="scientific">Candidatus Phytoplasma pini</name>
    <dbReference type="NCBI Taxonomy" id="267362"/>
    <lineage>
        <taxon>Bacteria</taxon>
        <taxon>Bacillati</taxon>
        <taxon>Mycoplasmatota</taxon>
        <taxon>Mollicutes</taxon>
        <taxon>Acholeplasmatales</taxon>
        <taxon>Acholeplasmataceae</taxon>
        <taxon>Candidatus Phytoplasma</taxon>
    </lineage>
</organism>
<accession>A0A559KJG2</accession>
<gene>
    <name evidence="1" type="ORF">MDPP_00220</name>
</gene>
<keyword evidence="2" id="KW-1185">Reference proteome</keyword>
<comment type="caution">
    <text evidence="1">The sequence shown here is derived from an EMBL/GenBank/DDBJ whole genome shotgun (WGS) entry which is preliminary data.</text>
</comment>
<dbReference type="RefSeq" id="WP_144658366.1">
    <property type="nucleotide sequence ID" value="NZ_VIAE01000004.1"/>
</dbReference>
<evidence type="ECO:0000313" key="1">
    <source>
        <dbReference type="EMBL" id="TVY12273.1"/>
    </source>
</evidence>
<proteinExistence type="predicted"/>
<dbReference type="OrthoDB" id="386060at2"/>
<dbReference type="AlphaFoldDB" id="A0A559KJG2"/>
<sequence>MRTQIKNKVKIIFLIIICSFFTISSIHAITKYFTSQRTEQIKLMNENEFPVFNVARTGGNNNDKTLIPLSIPNFNKQKYDHAIIINHKATLNSNGMDLSTTPLLLKVAFKYDTHSTFNDPEKYFLVGSEVDNNSYDETKRPQMKLDSSGVGTLKIEIKVQQKDFITAKNPKLDLICDYELVDSNGKAYGAGSQTIKNAITNIA</sequence>
<reference evidence="1 2" key="1">
    <citation type="submission" date="2019-06" db="EMBL/GenBank/DDBJ databases">
        <title>Draft Genome Sequence of Candidatus Phytoplasma pini-Related Strain MDPP: A Resource for Comparative Genomics of Gymnosperm-infecting Phytoplasmas.</title>
        <authorList>
            <person name="Cai W."/>
            <person name="Costanzo S."/>
            <person name="Shao J."/>
            <person name="Zhao Y."/>
            <person name="Davis R."/>
        </authorList>
    </citation>
    <scope>NUCLEOTIDE SEQUENCE [LARGE SCALE GENOMIC DNA]</scope>
    <source>
        <strain evidence="1 2">MDPP</strain>
    </source>
</reference>
<name>A0A559KJG2_9MOLU</name>
<dbReference type="Proteomes" id="UP000320078">
    <property type="component" value="Unassembled WGS sequence"/>
</dbReference>
<protein>
    <submittedName>
        <fullName evidence="1">Uncharacterized protein</fullName>
    </submittedName>
</protein>
<dbReference type="EMBL" id="VIAE01000004">
    <property type="protein sequence ID" value="TVY12273.1"/>
    <property type="molecule type" value="Genomic_DNA"/>
</dbReference>